<dbReference type="RefSeq" id="WP_207891910.1">
    <property type="nucleotide sequence ID" value="NZ_SMFX01000001.1"/>
</dbReference>
<feature type="chain" id="PRO_5020330604" evidence="2">
    <location>
        <begin position="28"/>
        <end position="244"/>
    </location>
</feature>
<comment type="caution">
    <text evidence="3">The sequence shown here is derived from an EMBL/GenBank/DDBJ whole genome shotgun (WGS) entry which is preliminary data.</text>
</comment>
<feature type="transmembrane region" description="Helical" evidence="1">
    <location>
        <begin position="216"/>
        <end position="238"/>
    </location>
</feature>
<protein>
    <submittedName>
        <fullName evidence="3">Putative secreted protein</fullName>
    </submittedName>
</protein>
<keyword evidence="1" id="KW-1133">Transmembrane helix</keyword>
<dbReference type="Proteomes" id="UP000295707">
    <property type="component" value="Unassembled WGS sequence"/>
</dbReference>
<proteinExistence type="predicted"/>
<accession>A0A4R1HDA8</accession>
<name>A0A4R1HDA8_9GAMM</name>
<sequence>MVLKDFAWGALSAAALAAGIFSGTAQAFLITNTGMQAGNPPGDLYEVKISSTDVNSSFDIFWNVPSSASSALTHDLAAEMTVSVDAFTSTTLDLSIAISNTTLLDGGFKANILSFGFGVDPDVVPSFLTSGTTFVTVADGQGGQQSFPGGFKGIDVCAFAANNCSGGSVNDGLAIGASDSMQIRLTGAFGSDPMAILMGFPLKFQTDEGSYEPAGAVVPVPAAVWLFGSGLIGLVGLARRKKAA</sequence>
<evidence type="ECO:0000256" key="2">
    <source>
        <dbReference type="SAM" id="SignalP"/>
    </source>
</evidence>
<feature type="signal peptide" evidence="2">
    <location>
        <begin position="1"/>
        <end position="27"/>
    </location>
</feature>
<keyword evidence="4" id="KW-1185">Reference proteome</keyword>
<dbReference type="EMBL" id="SMFX01000001">
    <property type="protein sequence ID" value="TCK19498.1"/>
    <property type="molecule type" value="Genomic_DNA"/>
</dbReference>
<dbReference type="InterPro" id="IPR022472">
    <property type="entry name" value="VPLPA-CTERM"/>
</dbReference>
<gene>
    <name evidence="3" type="ORF">DFR30_2811</name>
</gene>
<reference evidence="3 4" key="1">
    <citation type="submission" date="2019-03" db="EMBL/GenBank/DDBJ databases">
        <title>Genomic Encyclopedia of Type Strains, Phase IV (KMG-IV): sequencing the most valuable type-strain genomes for metagenomic binning, comparative biology and taxonomic classification.</title>
        <authorList>
            <person name="Goeker M."/>
        </authorList>
    </citation>
    <scope>NUCLEOTIDE SEQUENCE [LARGE SCALE GENOMIC DNA]</scope>
    <source>
        <strain evidence="3 4">DSM 19610</strain>
    </source>
</reference>
<dbReference type="NCBIfam" id="NF033947">
    <property type="entry name" value="PEP-cistern"/>
    <property type="match status" value="1"/>
</dbReference>
<keyword evidence="1" id="KW-0812">Transmembrane</keyword>
<keyword evidence="2" id="KW-0732">Signal</keyword>
<dbReference type="AlphaFoldDB" id="A0A4R1HDA8"/>
<evidence type="ECO:0000313" key="3">
    <source>
        <dbReference type="EMBL" id="TCK19498.1"/>
    </source>
</evidence>
<organism evidence="3 4">
    <name type="scientific">Thiogranum longum</name>
    <dbReference type="NCBI Taxonomy" id="1537524"/>
    <lineage>
        <taxon>Bacteria</taxon>
        <taxon>Pseudomonadati</taxon>
        <taxon>Pseudomonadota</taxon>
        <taxon>Gammaproteobacteria</taxon>
        <taxon>Chromatiales</taxon>
        <taxon>Ectothiorhodospiraceae</taxon>
        <taxon>Thiogranum</taxon>
    </lineage>
</organism>
<keyword evidence="1" id="KW-0472">Membrane</keyword>
<dbReference type="NCBIfam" id="TIGR03370">
    <property type="entry name" value="VPLPA-CTERM"/>
    <property type="match status" value="1"/>
</dbReference>
<evidence type="ECO:0000256" key="1">
    <source>
        <dbReference type="SAM" id="Phobius"/>
    </source>
</evidence>
<evidence type="ECO:0000313" key="4">
    <source>
        <dbReference type="Proteomes" id="UP000295707"/>
    </source>
</evidence>